<comment type="caution">
    <text evidence="5">The sequence shown here is derived from an EMBL/GenBank/DDBJ whole genome shotgun (WGS) entry which is preliminary data.</text>
</comment>
<organism evidence="5 6">
    <name type="scientific">Billgrantia bachuensis</name>
    <dbReference type="NCBI Taxonomy" id="2717286"/>
    <lineage>
        <taxon>Bacteria</taxon>
        <taxon>Pseudomonadati</taxon>
        <taxon>Pseudomonadota</taxon>
        <taxon>Gammaproteobacteria</taxon>
        <taxon>Oceanospirillales</taxon>
        <taxon>Halomonadaceae</taxon>
        <taxon>Billgrantia</taxon>
    </lineage>
</organism>
<dbReference type="SUPFAM" id="SSF46785">
    <property type="entry name" value="Winged helix' DNA-binding domain"/>
    <property type="match status" value="1"/>
</dbReference>
<evidence type="ECO:0000313" key="6">
    <source>
        <dbReference type="Proteomes" id="UP001318321"/>
    </source>
</evidence>
<dbReference type="Gene3D" id="1.10.10.10">
    <property type="entry name" value="Winged helix-like DNA-binding domain superfamily/Winged helix DNA-binding domain"/>
    <property type="match status" value="1"/>
</dbReference>
<evidence type="ECO:0000256" key="2">
    <source>
        <dbReference type="ARBA" id="ARBA00023125"/>
    </source>
</evidence>
<keyword evidence="2" id="KW-0238">DNA-binding</keyword>
<dbReference type="SMART" id="SM00419">
    <property type="entry name" value="HTH_CRP"/>
    <property type="match status" value="1"/>
</dbReference>
<dbReference type="InterPro" id="IPR018490">
    <property type="entry name" value="cNMP-bd_dom_sf"/>
</dbReference>
<dbReference type="EMBL" id="JAAQTO010000043">
    <property type="protein sequence ID" value="NIC06833.1"/>
    <property type="molecule type" value="Genomic_DNA"/>
</dbReference>
<evidence type="ECO:0000259" key="4">
    <source>
        <dbReference type="PROSITE" id="PS51063"/>
    </source>
</evidence>
<feature type="domain" description="HTH crp-type" evidence="4">
    <location>
        <begin position="156"/>
        <end position="230"/>
    </location>
</feature>
<dbReference type="InterPro" id="IPR036390">
    <property type="entry name" value="WH_DNA-bd_sf"/>
</dbReference>
<keyword evidence="1" id="KW-0805">Transcription regulation</keyword>
<evidence type="ECO:0000256" key="3">
    <source>
        <dbReference type="ARBA" id="ARBA00023163"/>
    </source>
</evidence>
<evidence type="ECO:0000256" key="1">
    <source>
        <dbReference type="ARBA" id="ARBA00023015"/>
    </source>
</evidence>
<dbReference type="Pfam" id="PF13545">
    <property type="entry name" value="HTH_Crp_2"/>
    <property type="match status" value="1"/>
</dbReference>
<dbReference type="InterPro" id="IPR036388">
    <property type="entry name" value="WH-like_DNA-bd_sf"/>
</dbReference>
<dbReference type="Gene3D" id="2.60.120.10">
    <property type="entry name" value="Jelly Rolls"/>
    <property type="match status" value="1"/>
</dbReference>
<evidence type="ECO:0000313" key="5">
    <source>
        <dbReference type="EMBL" id="NIC06833.1"/>
    </source>
</evidence>
<dbReference type="Proteomes" id="UP001318321">
    <property type="component" value="Unassembled WGS sequence"/>
</dbReference>
<dbReference type="PROSITE" id="PS51063">
    <property type="entry name" value="HTH_CRP_2"/>
    <property type="match status" value="1"/>
</dbReference>
<name>A0ABX0PXR3_9GAMM</name>
<dbReference type="InterPro" id="IPR000595">
    <property type="entry name" value="cNMP-bd_dom"/>
</dbReference>
<accession>A0ABX0PXR3</accession>
<dbReference type="CDD" id="cd00038">
    <property type="entry name" value="CAP_ED"/>
    <property type="match status" value="1"/>
</dbReference>
<keyword evidence="6" id="KW-1185">Reference proteome</keyword>
<keyword evidence="3" id="KW-0804">Transcription</keyword>
<gene>
    <name evidence="5" type="ORF">HBJ55_15500</name>
</gene>
<proteinExistence type="predicted"/>
<dbReference type="RefSeq" id="WP_167116831.1">
    <property type="nucleotide sequence ID" value="NZ_JAAQTO010000043.1"/>
</dbReference>
<sequence length="249" mass="27973">MTASPLSPSLSANALMIRKLDTIFPLSNDEKQALMELPIQLVKIDTGKDIVRLGERPQQSCLILKGFTCVYKLSVGGKRQIMALHVPGDIPDLQSLHLEVMDISIATISACTVGFLQHVDILRMCERHPRLTAALWRETLIDASIYREWLLNIGQRDSYARVAHLLCELLIRLRAVGLVENHAFDLPITQEEMADTIGISAVHVSRTFQALRANGLIETTRTRIYLPDWEGLKEAGEFDPLYLHLRNAP</sequence>
<dbReference type="SUPFAM" id="SSF51206">
    <property type="entry name" value="cAMP-binding domain-like"/>
    <property type="match status" value="1"/>
</dbReference>
<reference evidence="5 6" key="1">
    <citation type="submission" date="2020-03" db="EMBL/GenBank/DDBJ databases">
        <title>Identification of Halomonas strains.</title>
        <authorList>
            <person name="Xiao Z."/>
            <person name="Dong F."/>
            <person name="Wang Z."/>
            <person name="Zhao J.-Y."/>
        </authorList>
    </citation>
    <scope>NUCLEOTIDE SEQUENCE [LARGE SCALE GENOMIC DNA]</scope>
    <source>
        <strain evidence="5 6">DX6</strain>
    </source>
</reference>
<dbReference type="InterPro" id="IPR014710">
    <property type="entry name" value="RmlC-like_jellyroll"/>
</dbReference>
<dbReference type="InterPro" id="IPR012318">
    <property type="entry name" value="HTH_CRP"/>
</dbReference>
<protein>
    <submittedName>
        <fullName evidence="5">Crp/Fnr family transcriptional regulator</fullName>
    </submittedName>
</protein>
<dbReference type="Pfam" id="PF00027">
    <property type="entry name" value="cNMP_binding"/>
    <property type="match status" value="1"/>
</dbReference>